<gene>
    <name evidence="1" type="ORF">PSON_ATCC_30995.1.T0010211</name>
</gene>
<dbReference type="EMBL" id="CAJJDN010000001">
    <property type="protein sequence ID" value="CAD8045688.1"/>
    <property type="molecule type" value="Genomic_DNA"/>
</dbReference>
<protein>
    <submittedName>
        <fullName evidence="1">Uncharacterized protein</fullName>
    </submittedName>
</protein>
<keyword evidence="2" id="KW-1185">Reference proteome</keyword>
<evidence type="ECO:0000313" key="2">
    <source>
        <dbReference type="Proteomes" id="UP000692954"/>
    </source>
</evidence>
<name>A0A8S1K5N0_9CILI</name>
<dbReference type="AlphaFoldDB" id="A0A8S1K5N0"/>
<organism evidence="1 2">
    <name type="scientific">Paramecium sonneborni</name>
    <dbReference type="NCBI Taxonomy" id="65129"/>
    <lineage>
        <taxon>Eukaryota</taxon>
        <taxon>Sar</taxon>
        <taxon>Alveolata</taxon>
        <taxon>Ciliophora</taxon>
        <taxon>Intramacronucleata</taxon>
        <taxon>Oligohymenophorea</taxon>
        <taxon>Peniculida</taxon>
        <taxon>Parameciidae</taxon>
        <taxon>Paramecium</taxon>
    </lineage>
</organism>
<accession>A0A8S1K5N0</accession>
<evidence type="ECO:0000313" key="1">
    <source>
        <dbReference type="EMBL" id="CAD8045688.1"/>
    </source>
</evidence>
<comment type="caution">
    <text evidence="1">The sequence shown here is derived from an EMBL/GenBank/DDBJ whole genome shotgun (WGS) entry which is preliminary data.</text>
</comment>
<reference evidence="1" key="1">
    <citation type="submission" date="2021-01" db="EMBL/GenBank/DDBJ databases">
        <authorList>
            <consortium name="Genoscope - CEA"/>
            <person name="William W."/>
        </authorList>
    </citation>
    <scope>NUCLEOTIDE SEQUENCE</scope>
</reference>
<proteinExistence type="predicted"/>
<sequence length="102" mass="12144">MYELDKLQIQFVGMNQVQNNRKNLINQSTKILNKNLKILKQNENDSNFQCYKVGHHCKMLFRDEYLISYNYRSGTMRLAIINKIIMDSYLLSQSIHSNKLIK</sequence>
<dbReference type="Proteomes" id="UP000692954">
    <property type="component" value="Unassembled WGS sequence"/>
</dbReference>